<evidence type="ECO:0000256" key="7">
    <source>
        <dbReference type="ARBA" id="ARBA00022741"/>
    </source>
</evidence>
<dbReference type="NCBIfam" id="TIGR00125">
    <property type="entry name" value="cyt_tran_rel"/>
    <property type="match status" value="1"/>
</dbReference>
<dbReference type="Pfam" id="PF01467">
    <property type="entry name" value="CTP_transf_like"/>
    <property type="match status" value="1"/>
</dbReference>
<dbReference type="PANTHER" id="PTHR39321:SF3">
    <property type="entry name" value="PHOSPHOPANTETHEINE ADENYLYLTRANSFERASE"/>
    <property type="match status" value="1"/>
</dbReference>
<keyword evidence="6 11" id="KW-0548">Nucleotidyltransferase</keyword>
<dbReference type="EMBL" id="JADIMF010000149">
    <property type="protein sequence ID" value="MBO8469913.1"/>
    <property type="molecule type" value="Genomic_DNA"/>
</dbReference>
<dbReference type="GO" id="GO:0004515">
    <property type="term" value="F:nicotinate-nucleotide adenylyltransferase activity"/>
    <property type="evidence" value="ECO:0007669"/>
    <property type="project" value="UniProtKB-UniRule"/>
</dbReference>
<accession>A0A9D9IC63</accession>
<evidence type="ECO:0000256" key="5">
    <source>
        <dbReference type="ARBA" id="ARBA00022679"/>
    </source>
</evidence>
<sequence>MPITETKLKTALLGGTFNPVHLGHVHLFHEAYEKAGIQRLVLIPAYLSNFKRESHPVSFEDRAEMLRLAIEDYHSLYPEDELSIEVSLFEGERKGISYTSETIKAFFDEYEDEGKVNFIIGDDIIAKLSFWHDFEYLKDHVRFLCFTRFGTMENDSGADVVFIESSIYHASSSEVRAGDMSMLSERVGEYVRDNKLYGA</sequence>
<comment type="pathway">
    <text evidence="2 11">Cofactor biosynthesis; NAD(+) biosynthesis; deamido-NAD(+) from nicotinate D-ribonucleotide: step 1/1.</text>
</comment>
<evidence type="ECO:0000256" key="11">
    <source>
        <dbReference type="HAMAP-Rule" id="MF_00244"/>
    </source>
</evidence>
<evidence type="ECO:0000256" key="9">
    <source>
        <dbReference type="ARBA" id="ARBA00023027"/>
    </source>
</evidence>
<comment type="caution">
    <text evidence="13">The sequence shown here is derived from an EMBL/GenBank/DDBJ whole genome shotgun (WGS) entry which is preliminary data.</text>
</comment>
<dbReference type="InterPro" id="IPR004821">
    <property type="entry name" value="Cyt_trans-like"/>
</dbReference>
<keyword evidence="8 11" id="KW-0067">ATP-binding</keyword>
<evidence type="ECO:0000256" key="3">
    <source>
        <dbReference type="ARBA" id="ARBA00009014"/>
    </source>
</evidence>
<organism evidence="13 14">
    <name type="scientific">Candidatus Ornithospirochaeta stercoravium</name>
    <dbReference type="NCBI Taxonomy" id="2840897"/>
    <lineage>
        <taxon>Bacteria</taxon>
        <taxon>Pseudomonadati</taxon>
        <taxon>Spirochaetota</taxon>
        <taxon>Spirochaetia</taxon>
        <taxon>Spirochaetales</taxon>
        <taxon>Spirochaetaceae</taxon>
        <taxon>Spirochaetaceae incertae sedis</taxon>
        <taxon>Candidatus Ornithospirochaeta</taxon>
    </lineage>
</organism>
<keyword evidence="7 11" id="KW-0547">Nucleotide-binding</keyword>
<dbReference type="EC" id="2.7.7.18" evidence="11"/>
<comment type="similarity">
    <text evidence="3 11">Belongs to the NadD family.</text>
</comment>
<dbReference type="Proteomes" id="UP000810292">
    <property type="component" value="Unassembled WGS sequence"/>
</dbReference>
<evidence type="ECO:0000256" key="10">
    <source>
        <dbReference type="ARBA" id="ARBA00048721"/>
    </source>
</evidence>
<dbReference type="NCBIfam" id="TIGR00482">
    <property type="entry name" value="nicotinate (nicotinamide) nucleotide adenylyltransferase"/>
    <property type="match status" value="1"/>
</dbReference>
<keyword evidence="5 11" id="KW-0808">Transferase</keyword>
<proteinExistence type="inferred from homology"/>
<dbReference type="InterPro" id="IPR014729">
    <property type="entry name" value="Rossmann-like_a/b/a_fold"/>
</dbReference>
<feature type="domain" description="Cytidyltransferase-like" evidence="12">
    <location>
        <begin position="12"/>
        <end position="177"/>
    </location>
</feature>
<dbReference type="HAMAP" id="MF_00244">
    <property type="entry name" value="NaMN_adenylyltr"/>
    <property type="match status" value="1"/>
</dbReference>
<reference evidence="13" key="2">
    <citation type="journal article" date="2021" name="PeerJ">
        <title>Extensive microbial diversity within the chicken gut microbiome revealed by metagenomics and culture.</title>
        <authorList>
            <person name="Gilroy R."/>
            <person name="Ravi A."/>
            <person name="Getino M."/>
            <person name="Pursley I."/>
            <person name="Horton D.L."/>
            <person name="Alikhan N.F."/>
            <person name="Baker D."/>
            <person name="Gharbi K."/>
            <person name="Hall N."/>
            <person name="Watson M."/>
            <person name="Adriaenssens E.M."/>
            <person name="Foster-Nyarko E."/>
            <person name="Jarju S."/>
            <person name="Secka A."/>
            <person name="Antonio M."/>
            <person name="Oren A."/>
            <person name="Chaudhuri R.R."/>
            <person name="La Ragione R."/>
            <person name="Hildebrand F."/>
            <person name="Pallen M.J."/>
        </authorList>
    </citation>
    <scope>NUCLEOTIDE SEQUENCE</scope>
    <source>
        <strain evidence="13">14700</strain>
    </source>
</reference>
<evidence type="ECO:0000256" key="1">
    <source>
        <dbReference type="ARBA" id="ARBA00002324"/>
    </source>
</evidence>
<name>A0A9D9IC63_9SPIO</name>
<evidence type="ECO:0000259" key="12">
    <source>
        <dbReference type="Pfam" id="PF01467"/>
    </source>
</evidence>
<reference evidence="13" key="1">
    <citation type="submission" date="2020-10" db="EMBL/GenBank/DDBJ databases">
        <authorList>
            <person name="Gilroy R."/>
        </authorList>
    </citation>
    <scope>NUCLEOTIDE SEQUENCE</scope>
    <source>
        <strain evidence="13">14700</strain>
    </source>
</reference>
<dbReference type="CDD" id="cd02165">
    <property type="entry name" value="NMNAT"/>
    <property type="match status" value="1"/>
</dbReference>
<keyword evidence="4 11" id="KW-0662">Pyridine nucleotide biosynthesis</keyword>
<evidence type="ECO:0000256" key="6">
    <source>
        <dbReference type="ARBA" id="ARBA00022695"/>
    </source>
</evidence>
<dbReference type="GO" id="GO:0009435">
    <property type="term" value="P:NAD+ biosynthetic process"/>
    <property type="evidence" value="ECO:0007669"/>
    <property type="project" value="UniProtKB-UniRule"/>
</dbReference>
<evidence type="ECO:0000313" key="14">
    <source>
        <dbReference type="Proteomes" id="UP000810292"/>
    </source>
</evidence>
<gene>
    <name evidence="11 13" type="primary">nadD</name>
    <name evidence="13" type="ORF">IAA72_09035</name>
</gene>
<comment type="function">
    <text evidence="1 11">Catalyzes the reversible adenylation of nicotinate mononucleotide (NaMN) to nicotinic acid adenine dinucleotide (NaAD).</text>
</comment>
<keyword evidence="9 11" id="KW-0520">NAD</keyword>
<evidence type="ECO:0000256" key="4">
    <source>
        <dbReference type="ARBA" id="ARBA00022642"/>
    </source>
</evidence>
<evidence type="ECO:0000256" key="2">
    <source>
        <dbReference type="ARBA" id="ARBA00005019"/>
    </source>
</evidence>
<dbReference type="AlphaFoldDB" id="A0A9D9IC63"/>
<evidence type="ECO:0000256" key="8">
    <source>
        <dbReference type="ARBA" id="ARBA00022840"/>
    </source>
</evidence>
<evidence type="ECO:0000313" key="13">
    <source>
        <dbReference type="EMBL" id="MBO8469913.1"/>
    </source>
</evidence>
<dbReference type="PANTHER" id="PTHR39321">
    <property type="entry name" value="NICOTINATE-NUCLEOTIDE ADENYLYLTRANSFERASE-RELATED"/>
    <property type="match status" value="1"/>
</dbReference>
<dbReference type="SUPFAM" id="SSF52374">
    <property type="entry name" value="Nucleotidylyl transferase"/>
    <property type="match status" value="1"/>
</dbReference>
<dbReference type="InterPro" id="IPR005248">
    <property type="entry name" value="NadD/NMNAT"/>
</dbReference>
<protein>
    <recommendedName>
        <fullName evidence="11">Probable nicotinate-nucleotide adenylyltransferase</fullName>
        <ecNumber evidence="11">2.7.7.18</ecNumber>
    </recommendedName>
    <alternativeName>
        <fullName evidence="11">Deamido-NAD(+) diphosphorylase</fullName>
    </alternativeName>
    <alternativeName>
        <fullName evidence="11">Deamido-NAD(+) pyrophosphorylase</fullName>
    </alternativeName>
    <alternativeName>
        <fullName evidence="11">Nicotinate mononucleotide adenylyltransferase</fullName>
        <shortName evidence="11">NaMN adenylyltransferase</shortName>
    </alternativeName>
</protein>
<comment type="catalytic activity">
    <reaction evidence="10 11">
        <text>nicotinate beta-D-ribonucleotide + ATP + H(+) = deamido-NAD(+) + diphosphate</text>
        <dbReference type="Rhea" id="RHEA:22860"/>
        <dbReference type="ChEBI" id="CHEBI:15378"/>
        <dbReference type="ChEBI" id="CHEBI:30616"/>
        <dbReference type="ChEBI" id="CHEBI:33019"/>
        <dbReference type="ChEBI" id="CHEBI:57502"/>
        <dbReference type="ChEBI" id="CHEBI:58437"/>
        <dbReference type="EC" id="2.7.7.18"/>
    </reaction>
</comment>
<dbReference type="GO" id="GO:0005524">
    <property type="term" value="F:ATP binding"/>
    <property type="evidence" value="ECO:0007669"/>
    <property type="project" value="UniProtKB-KW"/>
</dbReference>
<dbReference type="Gene3D" id="3.40.50.620">
    <property type="entry name" value="HUPs"/>
    <property type="match status" value="1"/>
</dbReference>